<dbReference type="InterPro" id="IPR010690">
    <property type="entry name" value="YqfD"/>
</dbReference>
<dbReference type="EMBL" id="DWUU01000008">
    <property type="protein sequence ID" value="HJD41572.1"/>
    <property type="molecule type" value="Genomic_DNA"/>
</dbReference>
<dbReference type="Pfam" id="PF06898">
    <property type="entry name" value="YqfD"/>
    <property type="match status" value="1"/>
</dbReference>
<name>A0A9D2RBT9_9FIRM</name>
<protein>
    <submittedName>
        <fullName evidence="2">Sporulation protein YqfD</fullName>
    </submittedName>
</protein>
<reference evidence="2" key="1">
    <citation type="journal article" date="2021" name="PeerJ">
        <title>Extensive microbial diversity within the chicken gut microbiome revealed by metagenomics and culture.</title>
        <authorList>
            <person name="Gilroy R."/>
            <person name="Ravi A."/>
            <person name="Getino M."/>
            <person name="Pursley I."/>
            <person name="Horton D.L."/>
            <person name="Alikhan N.F."/>
            <person name="Baker D."/>
            <person name="Gharbi K."/>
            <person name="Hall N."/>
            <person name="Watson M."/>
            <person name="Adriaenssens E.M."/>
            <person name="Foster-Nyarko E."/>
            <person name="Jarju S."/>
            <person name="Secka A."/>
            <person name="Antonio M."/>
            <person name="Oren A."/>
            <person name="Chaudhuri R.R."/>
            <person name="La Ragione R."/>
            <person name="Hildebrand F."/>
            <person name="Pallen M.J."/>
        </authorList>
    </citation>
    <scope>NUCLEOTIDE SEQUENCE</scope>
    <source>
        <strain evidence="2">ChiBcec15-3976</strain>
    </source>
</reference>
<accession>A0A9D2RBT9</accession>
<dbReference type="AlphaFoldDB" id="A0A9D2RBT9"/>
<reference evidence="2" key="2">
    <citation type="submission" date="2021-04" db="EMBL/GenBank/DDBJ databases">
        <authorList>
            <person name="Gilroy R."/>
        </authorList>
    </citation>
    <scope>NUCLEOTIDE SEQUENCE</scope>
    <source>
        <strain evidence="2">ChiBcec15-3976</strain>
    </source>
</reference>
<proteinExistence type="predicted"/>
<evidence type="ECO:0000313" key="3">
    <source>
        <dbReference type="Proteomes" id="UP000823909"/>
    </source>
</evidence>
<organism evidence="2 3">
    <name type="scientific">Candidatus Mediterraneibacter quadrami</name>
    <dbReference type="NCBI Taxonomy" id="2838684"/>
    <lineage>
        <taxon>Bacteria</taxon>
        <taxon>Bacillati</taxon>
        <taxon>Bacillota</taxon>
        <taxon>Clostridia</taxon>
        <taxon>Lachnospirales</taxon>
        <taxon>Lachnospiraceae</taxon>
        <taxon>Mediterraneibacter</taxon>
    </lineage>
</organism>
<keyword evidence="1" id="KW-0812">Transmembrane</keyword>
<gene>
    <name evidence="2" type="ORF">H9910_00970</name>
</gene>
<sequence length="418" mass="47431">MIRSLLRWIGGYVKICVEGFSPERFINLCSRNNIYIRGLAPSGNGYEMYLALSDFRKIRPLAHKAHTRIRVTGRYGMPFSLFRWRRRKLFFAGILLCAALLKIYSLFIWDIRFEGNVRWPDETLAAFLREEGTAPLMPVSRVDCPGIVKKIRKEYNDIVWVSASIDGSRLNIRIKENDDADPDRTGEAEESRMPTDLVAASDGVITKIVTRSGVPLVHEGDQVKKGDILVLGRIEVTDDAGEAAGYQYCNADADVYADTTLTYERSIPLTEQEKSFSGKEKHMVYVRLGNIRISLGSTANDYKDSETSVQERQLKAGENFYLPVSFGIKTVRSCTFRERKVAAEEAQARLSADFERFCDELREKGVQICENNVKINLYADMAKAKGVIWLNERITEEKDTEIVTVERKETDESVGTDD</sequence>
<dbReference type="Proteomes" id="UP000823909">
    <property type="component" value="Unassembled WGS sequence"/>
</dbReference>
<keyword evidence="1" id="KW-1133">Transmembrane helix</keyword>
<evidence type="ECO:0000256" key="1">
    <source>
        <dbReference type="SAM" id="Phobius"/>
    </source>
</evidence>
<evidence type="ECO:0000313" key="2">
    <source>
        <dbReference type="EMBL" id="HJD41572.1"/>
    </source>
</evidence>
<keyword evidence="1" id="KW-0472">Membrane</keyword>
<feature type="transmembrane region" description="Helical" evidence="1">
    <location>
        <begin position="89"/>
        <end position="109"/>
    </location>
</feature>
<comment type="caution">
    <text evidence="2">The sequence shown here is derived from an EMBL/GenBank/DDBJ whole genome shotgun (WGS) entry which is preliminary data.</text>
</comment>